<dbReference type="Pfam" id="PF03478">
    <property type="entry name" value="Beta-prop_KIB1-4"/>
    <property type="match status" value="1"/>
</dbReference>
<protein>
    <recommendedName>
        <fullName evidence="5">F-box domain-containing protein</fullName>
    </recommendedName>
</protein>
<dbReference type="PANTHER" id="PTHR33110">
    <property type="entry name" value="F-BOX/KELCH-REPEAT PROTEIN-RELATED"/>
    <property type="match status" value="1"/>
</dbReference>
<gene>
    <name evidence="3" type="ORF">PVL29_018117</name>
</gene>
<proteinExistence type="predicted"/>
<dbReference type="InterPro" id="IPR036047">
    <property type="entry name" value="F-box-like_dom_sf"/>
</dbReference>
<dbReference type="Pfam" id="PF12937">
    <property type="entry name" value="F-box-like"/>
    <property type="match status" value="1"/>
</dbReference>
<evidence type="ECO:0000313" key="3">
    <source>
        <dbReference type="EMBL" id="KAJ9682072.1"/>
    </source>
</evidence>
<evidence type="ECO:0000259" key="2">
    <source>
        <dbReference type="Pfam" id="PF12937"/>
    </source>
</evidence>
<evidence type="ECO:0008006" key="5">
    <source>
        <dbReference type="Google" id="ProtNLM"/>
    </source>
</evidence>
<comment type="caution">
    <text evidence="3">The sequence shown here is derived from an EMBL/GenBank/DDBJ whole genome shotgun (WGS) entry which is preliminary data.</text>
</comment>
<dbReference type="SUPFAM" id="SSF81383">
    <property type="entry name" value="F-box domain"/>
    <property type="match status" value="1"/>
</dbReference>
<reference evidence="3 4" key="1">
    <citation type="journal article" date="2023" name="BMC Biotechnol.">
        <title>Vitis rotundifolia cv Carlos genome sequencing.</title>
        <authorList>
            <person name="Huff M."/>
            <person name="Hulse-Kemp A."/>
            <person name="Scheffler B."/>
            <person name="Youngblood R."/>
            <person name="Simpson S."/>
            <person name="Babiker E."/>
            <person name="Staton M."/>
        </authorList>
    </citation>
    <scope>NUCLEOTIDE SEQUENCE [LARGE SCALE GENOMIC DNA]</scope>
    <source>
        <tissue evidence="3">Leaf</tissue>
    </source>
</reference>
<dbReference type="Gene3D" id="1.20.1280.50">
    <property type="match status" value="1"/>
</dbReference>
<evidence type="ECO:0000313" key="4">
    <source>
        <dbReference type="Proteomes" id="UP001168098"/>
    </source>
</evidence>
<dbReference type="CDD" id="cd09917">
    <property type="entry name" value="F-box_SF"/>
    <property type="match status" value="1"/>
</dbReference>
<dbReference type="EMBL" id="JARBHA010000014">
    <property type="protein sequence ID" value="KAJ9682072.1"/>
    <property type="molecule type" value="Genomic_DNA"/>
</dbReference>
<name>A0AA39DH75_VITRO</name>
<evidence type="ECO:0000259" key="1">
    <source>
        <dbReference type="Pfam" id="PF03478"/>
    </source>
</evidence>
<dbReference type="InterPro" id="IPR005174">
    <property type="entry name" value="KIB1-4_b-propeller"/>
</dbReference>
<sequence>MVLETIPCPHTSAEEETLSIALMASVVRPWSNLPNDILVMVFKRLLHICDRIRFRAVCKGWRLPVRLIQGLFPIPKLPWTMEYMWKKTTDSNRTLSICKLREPDLHQGSSASRSFIIENGMMEGRSNFVDAEACASRDGWVLFSKEEGKGSLIFFFFSPFSKEVISLPHLESPGFEVATFSSAPTSPDCVVFVTHPPESRKISISICRPCGDDRTWNSSTFRVPRFFDSVESVAYMGGSFYCHFGCFFRMTSFNTANQKWRIIRIRSHPSYDNDIVIDDFDVFCFSNPNYLLEGEGELLLAYAAKDPYSPYPGQYDEEQFFLYKLDWKRKAWRNKRRLRGGAIFLGKTSFWISSEGETETVANRVHHYSRGTPKFYLSRWDYPFGHVEEYREYREKCKICYHPCTEGLKTIWIAPPPEF</sequence>
<dbReference type="AlphaFoldDB" id="A0AA39DH75"/>
<feature type="domain" description="KIB1-4 beta-propeller" evidence="1">
    <location>
        <begin position="128"/>
        <end position="357"/>
    </location>
</feature>
<dbReference type="InterPro" id="IPR001810">
    <property type="entry name" value="F-box_dom"/>
</dbReference>
<accession>A0AA39DH75</accession>
<keyword evidence="4" id="KW-1185">Reference proteome</keyword>
<organism evidence="3 4">
    <name type="scientific">Vitis rotundifolia</name>
    <name type="common">Muscadine grape</name>
    <dbReference type="NCBI Taxonomy" id="103349"/>
    <lineage>
        <taxon>Eukaryota</taxon>
        <taxon>Viridiplantae</taxon>
        <taxon>Streptophyta</taxon>
        <taxon>Embryophyta</taxon>
        <taxon>Tracheophyta</taxon>
        <taxon>Spermatophyta</taxon>
        <taxon>Magnoliopsida</taxon>
        <taxon>eudicotyledons</taxon>
        <taxon>Gunneridae</taxon>
        <taxon>Pentapetalae</taxon>
        <taxon>rosids</taxon>
        <taxon>Vitales</taxon>
        <taxon>Vitaceae</taxon>
        <taxon>Viteae</taxon>
        <taxon>Vitis</taxon>
    </lineage>
</organism>
<feature type="domain" description="F-box" evidence="2">
    <location>
        <begin position="30"/>
        <end position="62"/>
    </location>
</feature>
<dbReference type="Proteomes" id="UP001168098">
    <property type="component" value="Unassembled WGS sequence"/>
</dbReference>